<gene>
    <name evidence="2" type="ORF">VZ94_17045</name>
</gene>
<dbReference type="EMBL" id="LAJX01000203">
    <property type="protein sequence ID" value="KJV05596.1"/>
    <property type="molecule type" value="Genomic_DNA"/>
</dbReference>
<dbReference type="AlphaFoldDB" id="A0A0F3IFS9"/>
<sequence length="436" mass="48471">MKLIKSLFGNYLVYFLWLFVSQTACSNEGNLSVLLKPSSALVAANSKLVYFVKVNNLGNSDVTNVVVKSQLPIAAQFKSASPLCRFNTEQDKTAKQLTCKIEKISENQSVDFSITVQTPVEPQRLDAKVTVKFNGADIQPRNNVVRVQTKMLANDMTAQTLEDSLNTLQTARLLPQAYIEMAVKSVLIASRLNRGQLTMTGTLTQNKTGAFAYSAQPSNVLRLLLTRGEQIKFNFRELNGELFSDVEAFIRNPYVIDFTVQGNEAADSVALNISSQPDQQNQTRQLHRVSGNSLIQQVPWNIELTIQSRILSAVDGSIAELDNEQLIDGELSAPTLGLLISENRYSRFHLVNTVENIHEEFDSLITLNNKEYRLQGAIFMAFKNARPVDTDQWTIQGNLTEGNTVLSNITLSNDLTGIAAVVTIDGEEIPLIDYRF</sequence>
<dbReference type="Proteomes" id="UP000033684">
    <property type="component" value="Unassembled WGS sequence"/>
</dbReference>
<evidence type="ECO:0000313" key="2">
    <source>
        <dbReference type="EMBL" id="KJV05596.1"/>
    </source>
</evidence>
<protein>
    <recommendedName>
        <fullName evidence="1">DUF11 domain-containing protein</fullName>
    </recommendedName>
</protein>
<dbReference type="InterPro" id="IPR047589">
    <property type="entry name" value="DUF11_rpt"/>
</dbReference>
<dbReference type="InterPro" id="IPR001434">
    <property type="entry name" value="OmcB-like_DUF11"/>
</dbReference>
<evidence type="ECO:0000313" key="3">
    <source>
        <dbReference type="Proteomes" id="UP000033684"/>
    </source>
</evidence>
<reference evidence="3" key="1">
    <citation type="submission" date="2015-03" db="EMBL/GenBank/DDBJ databases">
        <title>Draft genome sequence of a novel methanotroph (Sn10-6) isolated from flooded ricefield rhizosphere in India.</title>
        <authorList>
            <person name="Pandit P.S."/>
            <person name="Pore S.D."/>
            <person name="Arora P."/>
            <person name="Kapse N.G."/>
            <person name="Dhakephalkar P.K."/>
            <person name="Rahalkar M.C."/>
        </authorList>
    </citation>
    <scope>NUCLEOTIDE SEQUENCE [LARGE SCALE GENOMIC DNA]</scope>
    <source>
        <strain evidence="3">Sn10-6</strain>
    </source>
</reference>
<dbReference type="NCBIfam" id="TIGR01451">
    <property type="entry name" value="B_ant_repeat"/>
    <property type="match status" value="1"/>
</dbReference>
<feature type="domain" description="DUF11" evidence="1">
    <location>
        <begin position="32"/>
        <end position="147"/>
    </location>
</feature>
<proteinExistence type="predicted"/>
<comment type="caution">
    <text evidence="2">The sequence shown here is derived from an EMBL/GenBank/DDBJ whole genome shotgun (WGS) entry which is preliminary data.</text>
</comment>
<dbReference type="RefSeq" id="WP_045780139.1">
    <property type="nucleotide sequence ID" value="NZ_LAJX01000203.1"/>
</dbReference>
<evidence type="ECO:0000259" key="1">
    <source>
        <dbReference type="Pfam" id="PF01345"/>
    </source>
</evidence>
<dbReference type="Pfam" id="PF01345">
    <property type="entry name" value="DUF11"/>
    <property type="match status" value="1"/>
</dbReference>
<name>A0A0F3IFS9_9GAMM</name>
<keyword evidence="3" id="KW-1185">Reference proteome</keyword>
<accession>A0A0F3IFS9</accession>
<organism evidence="2 3">
    <name type="scientific">Methylocucumis oryzae</name>
    <dbReference type="NCBI Taxonomy" id="1632867"/>
    <lineage>
        <taxon>Bacteria</taxon>
        <taxon>Pseudomonadati</taxon>
        <taxon>Pseudomonadota</taxon>
        <taxon>Gammaproteobacteria</taxon>
        <taxon>Methylococcales</taxon>
        <taxon>Methylococcaceae</taxon>
        <taxon>Methylocucumis</taxon>
    </lineage>
</organism>
<reference evidence="2 3" key="2">
    <citation type="journal article" date="2016" name="Microb. Ecol.">
        <title>Genome Characteristics of a Novel Type I Methanotroph (Sn10-6) Isolated from a Flooded Indian Rice Field.</title>
        <authorList>
            <person name="Rahalkar M.C."/>
            <person name="Pandit P.S."/>
            <person name="Dhakephalkar P.K."/>
            <person name="Pore S."/>
            <person name="Arora P."/>
            <person name="Kapse N."/>
        </authorList>
    </citation>
    <scope>NUCLEOTIDE SEQUENCE [LARGE SCALE GENOMIC DNA]</scope>
    <source>
        <strain evidence="2 3">Sn10-6</strain>
    </source>
</reference>